<evidence type="ECO:0000313" key="3">
    <source>
        <dbReference type="Proteomes" id="UP000028302"/>
    </source>
</evidence>
<dbReference type="AlphaFoldDB" id="A0A084II64"/>
<accession>A0A084II64</accession>
<dbReference type="InterPro" id="IPR009739">
    <property type="entry name" value="LprI-like_N"/>
</dbReference>
<dbReference type="Gene3D" id="1.20.1270.180">
    <property type="match status" value="1"/>
</dbReference>
<dbReference type="Proteomes" id="UP000028302">
    <property type="component" value="Unassembled WGS sequence"/>
</dbReference>
<sequence length="395" mass="43264">MWLCLLPGIASAWNWADDDSRIAQKPQFAQSRAVCRRLKDLEPPAADRPDAKTRKALAGCDAAALYYGIGEPRQPERARQCALVHAAGADDDAGDQPFAGISLLMMIYANGMGARRDLNLATALACRVHGAPAELDGRVLHLQKLAAEHWQGHDFDYCDDITSGFAGGLCAARDASIESAKRELRIERLATTMSPAARSAFSTLRHAEQTYARTIGDNEVDLSGTARAAFEIEQEQHLRQVFEHLLDRLEKKRWPTDKAADYAAADKQLNAVYARIMAMHAAPDERGPYGSADSLPWTTVTHAGIRKTERAWLHYREAWVAFAAQRYPGLPADALRAVLTRQRIDELTPFLPKPKPKPARPAVTFHALPADAASVLAAAGASSPAAMPGRRRSFR</sequence>
<feature type="domain" description="Lysozyme inhibitor LprI-like N-terminal" evidence="1">
    <location>
        <begin position="260"/>
        <end position="347"/>
    </location>
</feature>
<protein>
    <recommendedName>
        <fullName evidence="1">Lysozyme inhibitor LprI-like N-terminal domain-containing protein</fullName>
    </recommendedName>
</protein>
<gene>
    <name evidence="2" type="ORF">C41B8_15330</name>
</gene>
<evidence type="ECO:0000313" key="2">
    <source>
        <dbReference type="EMBL" id="KEZ76398.1"/>
    </source>
</evidence>
<dbReference type="EMBL" id="APNK01000031">
    <property type="protein sequence ID" value="KEZ76398.1"/>
    <property type="molecule type" value="Genomic_DNA"/>
</dbReference>
<dbReference type="eggNOG" id="COG3755">
    <property type="taxonomic scope" value="Bacteria"/>
</dbReference>
<organism evidence="2 3">
    <name type="scientific">Salinisphaera hydrothermalis (strain C41B8)</name>
    <dbReference type="NCBI Taxonomy" id="1304275"/>
    <lineage>
        <taxon>Bacteria</taxon>
        <taxon>Pseudomonadati</taxon>
        <taxon>Pseudomonadota</taxon>
        <taxon>Gammaproteobacteria</taxon>
        <taxon>Salinisphaerales</taxon>
        <taxon>Salinisphaeraceae</taxon>
        <taxon>Salinisphaera</taxon>
    </lineage>
</organism>
<name>A0A084II64_SALHC</name>
<dbReference type="Pfam" id="PF07007">
    <property type="entry name" value="LprI"/>
    <property type="match status" value="1"/>
</dbReference>
<keyword evidence="3" id="KW-1185">Reference proteome</keyword>
<comment type="caution">
    <text evidence="2">The sequence shown here is derived from an EMBL/GenBank/DDBJ whole genome shotgun (WGS) entry which is preliminary data.</text>
</comment>
<reference evidence="2 3" key="1">
    <citation type="submission" date="2013-03" db="EMBL/GenBank/DDBJ databases">
        <title>Salinisphaera hydrothermalis C41B8 Genome Sequencing.</title>
        <authorList>
            <person name="Li C."/>
            <person name="Lai Q."/>
            <person name="Shao Z."/>
        </authorList>
    </citation>
    <scope>NUCLEOTIDE SEQUENCE [LARGE SCALE GENOMIC DNA]</scope>
    <source>
        <strain evidence="2 3">C41B8</strain>
    </source>
</reference>
<dbReference type="STRING" id="1304275.C41B8_15330"/>
<evidence type="ECO:0000259" key="1">
    <source>
        <dbReference type="Pfam" id="PF07007"/>
    </source>
</evidence>
<proteinExistence type="predicted"/>